<proteinExistence type="predicted"/>
<dbReference type="RefSeq" id="WP_166217781.1">
    <property type="nucleotide sequence ID" value="NZ_CP088284.1"/>
</dbReference>
<protein>
    <submittedName>
        <fullName evidence="2">Uncharacterized protein</fullName>
    </submittedName>
</protein>
<reference evidence="2" key="1">
    <citation type="submission" date="2020-06" db="EMBL/GenBank/DDBJ databases">
        <title>Whole Genome Sequence of Bradyrhizobium sp. Strain 1S1.</title>
        <authorList>
            <person name="Bromfield E.S.P."/>
            <person name="Cloutier S."/>
        </authorList>
    </citation>
    <scope>NUCLEOTIDE SEQUENCE [LARGE SCALE GENOMIC DNA]</scope>
    <source>
        <strain evidence="2">1S1</strain>
    </source>
</reference>
<sequence length="215" mass="23897">MFLEADHASRDIMISSVTTVGTTATVWQAAKVLPRARDHRHPCCRWPQQSCPHRHESRPAASGRTGIERLYLWWLRCRARASDRVKSQAVDSSDIMPLEVATAAREMPLHELPMLLEEHPIRVCSDRQQRSGGASGSSAETNLRQANASARPQLEISLPHSCIGNTLLGDFKEWVPLQLNAAVQDGAVDVGNTNPRYRLGRDLRASIGKRCDDCL</sequence>
<accession>A0A973WBG1</accession>
<organism evidence="2">
    <name type="scientific">Bradyrhizobium septentrionale</name>
    <dbReference type="NCBI Taxonomy" id="1404411"/>
    <lineage>
        <taxon>Bacteria</taxon>
        <taxon>Pseudomonadati</taxon>
        <taxon>Pseudomonadota</taxon>
        <taxon>Alphaproteobacteria</taxon>
        <taxon>Hyphomicrobiales</taxon>
        <taxon>Nitrobacteraceae</taxon>
        <taxon>Bradyrhizobium</taxon>
    </lineage>
</organism>
<evidence type="ECO:0000256" key="1">
    <source>
        <dbReference type="SAM" id="MobiDB-lite"/>
    </source>
</evidence>
<dbReference type="InterPro" id="IPR046342">
    <property type="entry name" value="CBS_dom_sf"/>
</dbReference>
<dbReference type="SUPFAM" id="SSF54631">
    <property type="entry name" value="CBS-domain pair"/>
    <property type="match status" value="1"/>
</dbReference>
<gene>
    <name evidence="2" type="ORF">HAP48_049600</name>
</gene>
<dbReference type="EMBL" id="JAAOLE020000002">
    <property type="protein sequence ID" value="NVI50672.1"/>
    <property type="molecule type" value="Genomic_DNA"/>
</dbReference>
<comment type="caution">
    <text evidence="2">The sequence shown here is derived from an EMBL/GenBank/DDBJ whole genome shotgun (WGS) entry which is preliminary data.</text>
</comment>
<dbReference type="AlphaFoldDB" id="A0A973WBG1"/>
<feature type="region of interest" description="Disordered" evidence="1">
    <location>
        <begin position="126"/>
        <end position="146"/>
    </location>
</feature>
<name>A0A973WBG1_9BRAD</name>
<evidence type="ECO:0000313" key="2">
    <source>
        <dbReference type="EMBL" id="NVI50672.1"/>
    </source>
</evidence>